<dbReference type="InterPro" id="IPR032466">
    <property type="entry name" value="Metal_Hydrolase"/>
</dbReference>
<dbReference type="InterPro" id="IPR008257">
    <property type="entry name" value="Pept_M19"/>
</dbReference>
<evidence type="ECO:0000313" key="1">
    <source>
        <dbReference type="EMBL" id="MCZ8512289.1"/>
    </source>
</evidence>
<dbReference type="PROSITE" id="PS51365">
    <property type="entry name" value="RENAL_DIPEPTIDASE_2"/>
    <property type="match status" value="1"/>
</dbReference>
<reference evidence="1 2" key="1">
    <citation type="submission" date="2022-12" db="EMBL/GenBank/DDBJ databases">
        <title>Draft genome sequence of Paenibacillus sp. dW9.</title>
        <authorList>
            <person name="Choi E.-W."/>
            <person name="Kim D.-U."/>
        </authorList>
    </citation>
    <scope>NUCLEOTIDE SEQUENCE [LARGE SCALE GENOMIC DNA]</scope>
    <source>
        <strain evidence="2">dW9</strain>
    </source>
</reference>
<protein>
    <submittedName>
        <fullName evidence="1">Dipeptidase</fullName>
    </submittedName>
</protein>
<sequence length="316" mass="36415">MQIIDGHCDVLYKMYEHPEIDFFDPQPAKLDVSYAGMVKAGIKVQCFAIYLPERITQPQFDHYLEYVDIFFRRIVSDPRIRHIKTRTDLEAVMNGKQVGALLTLEGTDALRGNSLYLRIMHDLGVRLIGTTWNHANWAADGVMEPRQGGFTRRGKRFIKECCDLGILLDVSHLTERAFWDLAETADKPFIASHSNVLALCGHPRNLNDAQIRELIRRDGRIGITFVPYFVRAASQGNATIDDVLRHVEYLCAMGAQHQITFGSDFDGIQQWIPGLEKAEQYVNLVHALQRRYPEELVRRFMYGNWYSFLQKRLPVQ</sequence>
<proteinExistence type="predicted"/>
<keyword evidence="2" id="KW-1185">Reference proteome</keyword>
<dbReference type="Gene3D" id="3.20.20.140">
    <property type="entry name" value="Metal-dependent hydrolases"/>
    <property type="match status" value="1"/>
</dbReference>
<organism evidence="1 2">
    <name type="scientific">Paenibacillus gyeongsangnamensis</name>
    <dbReference type="NCBI Taxonomy" id="3388067"/>
    <lineage>
        <taxon>Bacteria</taxon>
        <taxon>Bacillati</taxon>
        <taxon>Bacillota</taxon>
        <taxon>Bacilli</taxon>
        <taxon>Bacillales</taxon>
        <taxon>Paenibacillaceae</taxon>
        <taxon>Paenibacillus</taxon>
    </lineage>
</organism>
<evidence type="ECO:0000313" key="2">
    <source>
        <dbReference type="Proteomes" id="UP001527882"/>
    </source>
</evidence>
<comment type="caution">
    <text evidence="1">The sequence shown here is derived from an EMBL/GenBank/DDBJ whole genome shotgun (WGS) entry which is preliminary data.</text>
</comment>
<dbReference type="PANTHER" id="PTHR10443:SF12">
    <property type="entry name" value="DIPEPTIDASE"/>
    <property type="match status" value="1"/>
</dbReference>
<dbReference type="Pfam" id="PF01244">
    <property type="entry name" value="Peptidase_M19"/>
    <property type="match status" value="1"/>
</dbReference>
<accession>A0ABT4Q5Y5</accession>
<gene>
    <name evidence="1" type="ORF">O9H85_07575</name>
</gene>
<dbReference type="EMBL" id="JAQAGZ010000004">
    <property type="protein sequence ID" value="MCZ8512289.1"/>
    <property type="molecule type" value="Genomic_DNA"/>
</dbReference>
<dbReference type="CDD" id="cd01301">
    <property type="entry name" value="rDP_like"/>
    <property type="match status" value="1"/>
</dbReference>
<dbReference type="Proteomes" id="UP001527882">
    <property type="component" value="Unassembled WGS sequence"/>
</dbReference>
<name>A0ABT4Q5Y5_9BACL</name>
<dbReference type="SUPFAM" id="SSF51556">
    <property type="entry name" value="Metallo-dependent hydrolases"/>
    <property type="match status" value="1"/>
</dbReference>
<dbReference type="RefSeq" id="WP_269880706.1">
    <property type="nucleotide sequence ID" value="NZ_JAQAGZ010000004.1"/>
</dbReference>
<dbReference type="PANTHER" id="PTHR10443">
    <property type="entry name" value="MICROSOMAL DIPEPTIDASE"/>
    <property type="match status" value="1"/>
</dbReference>